<keyword evidence="4" id="KW-0804">Transcription</keyword>
<evidence type="ECO:0000313" key="7">
    <source>
        <dbReference type="Proteomes" id="UP000018896"/>
    </source>
</evidence>
<dbReference type="eggNOG" id="COG3279">
    <property type="taxonomic scope" value="Bacteria"/>
</dbReference>
<dbReference type="Proteomes" id="UP000018896">
    <property type="component" value="Unassembled WGS sequence"/>
</dbReference>
<reference evidence="6 7" key="1">
    <citation type="journal article" date="2014" name="Genome Announc.">
        <title>Draft Genome Sequences of Three Alkaliphilic Bacillus Strains, Bacillus wakoensis JCM 9140T, Bacillus akibai JCM 9157T, and Bacillus hemicellulosilyticus JCM 9152T.</title>
        <authorList>
            <person name="Yuki M."/>
            <person name="Oshima K."/>
            <person name="Suda W."/>
            <person name="Oshida Y."/>
            <person name="Kitamura K."/>
            <person name="Iida T."/>
            <person name="Hattori M."/>
            <person name="Ohkuma M."/>
        </authorList>
    </citation>
    <scope>NUCLEOTIDE SEQUENCE [LARGE SCALE GENOMIC DNA]</scope>
    <source>
        <strain evidence="6 7">JCM 9157</strain>
    </source>
</reference>
<dbReference type="PANTHER" id="PTHR37299">
    <property type="entry name" value="TRANSCRIPTIONAL REGULATOR-RELATED"/>
    <property type="match status" value="1"/>
</dbReference>
<keyword evidence="7" id="KW-1185">Reference proteome</keyword>
<proteinExistence type="predicted"/>
<evidence type="ECO:0000313" key="6">
    <source>
        <dbReference type="EMBL" id="GAE36239.1"/>
    </source>
</evidence>
<keyword evidence="2" id="KW-0805">Transcription regulation</keyword>
<dbReference type="EMBL" id="BAUV01000030">
    <property type="protein sequence ID" value="GAE36239.1"/>
    <property type="molecule type" value="Genomic_DNA"/>
</dbReference>
<dbReference type="STRING" id="1236973.JCM9157_3398"/>
<dbReference type="Gene3D" id="2.40.50.1020">
    <property type="entry name" value="LytTr DNA-binding domain"/>
    <property type="match status" value="1"/>
</dbReference>
<keyword evidence="3" id="KW-0238">DNA-binding</keyword>
<name>W4QY42_HALA3</name>
<dbReference type="GO" id="GO:0000156">
    <property type="term" value="F:phosphorelay response regulator activity"/>
    <property type="evidence" value="ECO:0007669"/>
    <property type="project" value="InterPro"/>
</dbReference>
<evidence type="ECO:0000256" key="3">
    <source>
        <dbReference type="ARBA" id="ARBA00023125"/>
    </source>
</evidence>
<evidence type="ECO:0000256" key="4">
    <source>
        <dbReference type="ARBA" id="ARBA00023163"/>
    </source>
</evidence>
<gene>
    <name evidence="6" type="ORF">JCM9157_3398</name>
</gene>
<comment type="caution">
    <text evidence="6">The sequence shown here is derived from an EMBL/GenBank/DDBJ whole genome shotgun (WGS) entry which is preliminary data.</text>
</comment>
<dbReference type="SMART" id="SM00850">
    <property type="entry name" value="LytTR"/>
    <property type="match status" value="1"/>
</dbReference>
<dbReference type="RefSeq" id="WP_035666056.1">
    <property type="nucleotide sequence ID" value="NZ_BAUV01000030.1"/>
</dbReference>
<dbReference type="InterPro" id="IPR007492">
    <property type="entry name" value="LytTR_DNA-bd_dom"/>
</dbReference>
<dbReference type="Pfam" id="PF04397">
    <property type="entry name" value="LytTR"/>
    <property type="match status" value="1"/>
</dbReference>
<evidence type="ECO:0000256" key="1">
    <source>
        <dbReference type="ARBA" id="ARBA00022490"/>
    </source>
</evidence>
<evidence type="ECO:0000256" key="2">
    <source>
        <dbReference type="ARBA" id="ARBA00023015"/>
    </source>
</evidence>
<dbReference type="GO" id="GO:0003677">
    <property type="term" value="F:DNA binding"/>
    <property type="evidence" value="ECO:0007669"/>
    <property type="project" value="UniProtKB-KW"/>
</dbReference>
<dbReference type="InterPro" id="IPR046947">
    <property type="entry name" value="LytR-like"/>
</dbReference>
<keyword evidence="1" id="KW-0963">Cytoplasm</keyword>
<dbReference type="PANTHER" id="PTHR37299:SF2">
    <property type="entry name" value="HTH LYTTR-TYPE DOMAIN-CONTAINING PROTEIN"/>
    <property type="match status" value="1"/>
</dbReference>
<dbReference type="OrthoDB" id="9808614at2"/>
<feature type="domain" description="HTH LytTR-type" evidence="5">
    <location>
        <begin position="47"/>
        <end position="146"/>
    </location>
</feature>
<organism evidence="6 7">
    <name type="scientific">Halalkalibacter akibai (strain ATCC 43226 / DSM 21942 / CIP 109018 / JCM 9157 / 1139)</name>
    <name type="common">Bacillus akibai</name>
    <dbReference type="NCBI Taxonomy" id="1236973"/>
    <lineage>
        <taxon>Bacteria</taxon>
        <taxon>Bacillati</taxon>
        <taxon>Bacillota</taxon>
        <taxon>Bacilli</taxon>
        <taxon>Bacillales</taxon>
        <taxon>Bacillaceae</taxon>
        <taxon>Halalkalibacter</taxon>
    </lineage>
</organism>
<sequence>MRVNIDINEKYDETLVTIHAKEWTKELEDLVRKLELKTPKKVVGTEGDHSILLSPADIDFVFAVKRKVYASINQQSIEINMKLYEAESLLASHGFCRLSKSAIGNLNQIKRFELAFNGNLCVYFQSGSKEYVSRKYVQELKKKLIIGADEYND</sequence>
<dbReference type="AlphaFoldDB" id="W4QY42"/>
<evidence type="ECO:0000259" key="5">
    <source>
        <dbReference type="PROSITE" id="PS50930"/>
    </source>
</evidence>
<dbReference type="PROSITE" id="PS50930">
    <property type="entry name" value="HTH_LYTTR"/>
    <property type="match status" value="1"/>
</dbReference>
<accession>W4QY42</accession>
<protein>
    <submittedName>
        <fullName evidence="6">Response regulator of the LytR/AlgR family</fullName>
    </submittedName>
</protein>